<dbReference type="SMART" id="SM00903">
    <property type="entry name" value="Flavin_Reduct"/>
    <property type="match status" value="1"/>
</dbReference>
<dbReference type="InterPro" id="IPR002563">
    <property type="entry name" value="Flavin_Rdtase-like_dom"/>
</dbReference>
<dbReference type="RefSeq" id="WP_143937552.1">
    <property type="nucleotide sequence ID" value="NZ_VKKG01000002.1"/>
</dbReference>
<protein>
    <submittedName>
        <fullName evidence="3">Flavin reductase family protein</fullName>
    </submittedName>
</protein>
<dbReference type="PANTHER" id="PTHR30466:SF1">
    <property type="entry name" value="FMN REDUCTASE (NADH) RUTF"/>
    <property type="match status" value="1"/>
</dbReference>
<dbReference type="InterPro" id="IPR050268">
    <property type="entry name" value="NADH-dep_flavin_reductase"/>
</dbReference>
<feature type="domain" description="Flavin reductase like" evidence="2">
    <location>
        <begin position="12"/>
        <end position="154"/>
    </location>
</feature>
<keyword evidence="1" id="KW-0560">Oxidoreductase</keyword>
<dbReference type="Proteomes" id="UP000317638">
    <property type="component" value="Unassembled WGS sequence"/>
</dbReference>
<comment type="caution">
    <text evidence="3">The sequence shown here is derived from an EMBL/GenBank/DDBJ whole genome shotgun (WGS) entry which is preliminary data.</text>
</comment>
<dbReference type="Pfam" id="PF01613">
    <property type="entry name" value="Flavin_Reduct"/>
    <property type="match status" value="1"/>
</dbReference>
<accession>A0A553K1S3</accession>
<keyword evidence="4" id="KW-1185">Reference proteome</keyword>
<dbReference type="GO" id="GO:0042602">
    <property type="term" value="F:riboflavin reductase (NADPH) activity"/>
    <property type="evidence" value="ECO:0007669"/>
    <property type="project" value="TreeGrafter"/>
</dbReference>
<organism evidence="3 4">
    <name type="scientific">Tessaracoccus rhinocerotis</name>
    <dbReference type="NCBI Taxonomy" id="1689449"/>
    <lineage>
        <taxon>Bacteria</taxon>
        <taxon>Bacillati</taxon>
        <taxon>Actinomycetota</taxon>
        <taxon>Actinomycetes</taxon>
        <taxon>Propionibacteriales</taxon>
        <taxon>Propionibacteriaceae</taxon>
        <taxon>Tessaracoccus</taxon>
    </lineage>
</organism>
<proteinExistence type="predicted"/>
<evidence type="ECO:0000313" key="3">
    <source>
        <dbReference type="EMBL" id="TRY18658.1"/>
    </source>
</evidence>
<dbReference type="OrthoDB" id="9792858at2"/>
<sequence>MDELAAAFREAMSRVSAPVTIVTTMQDGVPHGTTVSAFASLSVHPPMVLLALDNRGSLVGRIRQTGRLLVNVLAEDQAETAIRFATPALPDRFEGVDWTQDHGLPRLSGAAAWLRCEHVVLEPGGDHTVLLATVATAESAEHGGLTYYRRQFGSADRAISLP</sequence>
<dbReference type="SUPFAM" id="SSF50475">
    <property type="entry name" value="FMN-binding split barrel"/>
    <property type="match status" value="1"/>
</dbReference>
<name>A0A553K1S3_9ACTN</name>
<dbReference type="GO" id="GO:0010181">
    <property type="term" value="F:FMN binding"/>
    <property type="evidence" value="ECO:0007669"/>
    <property type="project" value="InterPro"/>
</dbReference>
<evidence type="ECO:0000313" key="4">
    <source>
        <dbReference type="Proteomes" id="UP000317638"/>
    </source>
</evidence>
<evidence type="ECO:0000256" key="1">
    <source>
        <dbReference type="ARBA" id="ARBA00023002"/>
    </source>
</evidence>
<dbReference type="PANTHER" id="PTHR30466">
    <property type="entry name" value="FLAVIN REDUCTASE"/>
    <property type="match status" value="1"/>
</dbReference>
<evidence type="ECO:0000259" key="2">
    <source>
        <dbReference type="SMART" id="SM00903"/>
    </source>
</evidence>
<dbReference type="EMBL" id="VKKG01000002">
    <property type="protein sequence ID" value="TRY18658.1"/>
    <property type="molecule type" value="Genomic_DNA"/>
</dbReference>
<dbReference type="InterPro" id="IPR012349">
    <property type="entry name" value="Split_barrel_FMN-bd"/>
</dbReference>
<dbReference type="Gene3D" id="2.30.110.10">
    <property type="entry name" value="Electron Transport, Fmn-binding Protein, Chain A"/>
    <property type="match status" value="1"/>
</dbReference>
<gene>
    <name evidence="3" type="ORF">FOJ82_05925</name>
</gene>
<dbReference type="AlphaFoldDB" id="A0A553K1S3"/>
<reference evidence="3 4" key="1">
    <citation type="submission" date="2019-07" db="EMBL/GenBank/DDBJ databases">
        <authorList>
            <person name="Zhou L.-Y."/>
        </authorList>
    </citation>
    <scope>NUCLEOTIDE SEQUENCE [LARGE SCALE GENOMIC DNA]</scope>
    <source>
        <strain evidence="3 4">YIM 101269</strain>
    </source>
</reference>